<evidence type="ECO:0000259" key="9">
    <source>
        <dbReference type="PROSITE" id="PS50158"/>
    </source>
</evidence>
<accession>A0A9P0DZU7</accession>
<feature type="compositionally biased region" description="Low complexity" evidence="7">
    <location>
        <begin position="328"/>
        <end position="341"/>
    </location>
</feature>
<feature type="region of interest" description="Disordered" evidence="7">
    <location>
        <begin position="599"/>
        <end position="709"/>
    </location>
</feature>
<dbReference type="InterPro" id="IPR014891">
    <property type="entry name" value="DWNN_domain"/>
</dbReference>
<feature type="compositionally biased region" description="Basic and acidic residues" evidence="7">
    <location>
        <begin position="444"/>
        <end position="475"/>
    </location>
</feature>
<feature type="region of interest" description="Disordered" evidence="7">
    <location>
        <begin position="444"/>
        <end position="521"/>
    </location>
</feature>
<comment type="subcellular location">
    <subcellularLocation>
        <location evidence="1">Nucleus</location>
    </subcellularLocation>
</comment>
<keyword evidence="3 6" id="KW-0863">Zinc-finger</keyword>
<evidence type="ECO:0000256" key="7">
    <source>
        <dbReference type="SAM" id="MobiDB-lite"/>
    </source>
</evidence>
<dbReference type="Gene3D" id="3.30.40.10">
    <property type="entry name" value="Zinc/RING finger domain, C3HC4 (zinc finger)"/>
    <property type="match status" value="1"/>
</dbReference>
<dbReference type="OrthoDB" id="106784at2759"/>
<evidence type="ECO:0000256" key="6">
    <source>
        <dbReference type="PROSITE-ProRule" id="PRU00047"/>
    </source>
</evidence>
<dbReference type="InterPro" id="IPR001841">
    <property type="entry name" value="Znf_RING"/>
</dbReference>
<dbReference type="PANTHER" id="PTHR15439">
    <property type="entry name" value="RETINOBLASTOMA-BINDING PROTEIN 6"/>
    <property type="match status" value="1"/>
</dbReference>
<dbReference type="InterPro" id="IPR036875">
    <property type="entry name" value="Znf_CCHC_sf"/>
</dbReference>
<dbReference type="Proteomes" id="UP001152798">
    <property type="component" value="Chromosome 1"/>
</dbReference>
<dbReference type="FunFam" id="3.10.20.90:FF:000070">
    <property type="entry name" value="E3 ubiquitin-protein ligase RBBP6 isoform X2"/>
    <property type="match status" value="1"/>
</dbReference>
<feature type="domain" description="DWNN" evidence="10">
    <location>
        <begin position="3"/>
        <end position="76"/>
    </location>
</feature>
<evidence type="ECO:0000256" key="2">
    <source>
        <dbReference type="ARBA" id="ARBA00022723"/>
    </source>
</evidence>
<dbReference type="PROSITE" id="PS50089">
    <property type="entry name" value="ZF_RING_2"/>
    <property type="match status" value="1"/>
</dbReference>
<dbReference type="CDD" id="cd16620">
    <property type="entry name" value="vRING-HC-C4C4_RBBP6"/>
    <property type="match status" value="1"/>
</dbReference>
<evidence type="ECO:0000259" key="8">
    <source>
        <dbReference type="PROSITE" id="PS50089"/>
    </source>
</evidence>
<dbReference type="SUPFAM" id="SSF57850">
    <property type="entry name" value="RING/U-box"/>
    <property type="match status" value="1"/>
</dbReference>
<evidence type="ECO:0000313" key="11">
    <source>
        <dbReference type="EMBL" id="CAH1391149.1"/>
    </source>
</evidence>
<keyword evidence="2" id="KW-0479">Metal-binding</keyword>
<dbReference type="SMART" id="SM01180">
    <property type="entry name" value="DWNN"/>
    <property type="match status" value="1"/>
</dbReference>
<dbReference type="Pfam" id="PF08783">
    <property type="entry name" value="DWNN"/>
    <property type="match status" value="1"/>
</dbReference>
<keyword evidence="4" id="KW-0862">Zinc</keyword>
<feature type="compositionally biased region" description="Basic residues" evidence="7">
    <location>
        <begin position="626"/>
        <end position="660"/>
    </location>
</feature>
<organism evidence="11 12">
    <name type="scientific">Nezara viridula</name>
    <name type="common">Southern green stink bug</name>
    <name type="synonym">Cimex viridulus</name>
    <dbReference type="NCBI Taxonomy" id="85310"/>
    <lineage>
        <taxon>Eukaryota</taxon>
        <taxon>Metazoa</taxon>
        <taxon>Ecdysozoa</taxon>
        <taxon>Arthropoda</taxon>
        <taxon>Hexapoda</taxon>
        <taxon>Insecta</taxon>
        <taxon>Pterygota</taxon>
        <taxon>Neoptera</taxon>
        <taxon>Paraneoptera</taxon>
        <taxon>Hemiptera</taxon>
        <taxon>Heteroptera</taxon>
        <taxon>Panheteroptera</taxon>
        <taxon>Pentatomomorpha</taxon>
        <taxon>Pentatomoidea</taxon>
        <taxon>Pentatomidae</taxon>
        <taxon>Pentatominae</taxon>
        <taxon>Nezara</taxon>
    </lineage>
</organism>
<feature type="region of interest" description="Disordered" evidence="7">
    <location>
        <begin position="326"/>
        <end position="346"/>
    </location>
</feature>
<evidence type="ECO:0000313" key="12">
    <source>
        <dbReference type="Proteomes" id="UP001152798"/>
    </source>
</evidence>
<evidence type="ECO:0000256" key="3">
    <source>
        <dbReference type="ARBA" id="ARBA00022771"/>
    </source>
</evidence>
<evidence type="ECO:0000256" key="5">
    <source>
        <dbReference type="ARBA" id="ARBA00023242"/>
    </source>
</evidence>
<dbReference type="SMART" id="SM00184">
    <property type="entry name" value="RING"/>
    <property type="match status" value="1"/>
</dbReference>
<protein>
    <recommendedName>
        <fullName evidence="13">E3 ubiquitin-protein ligase rbbp6</fullName>
    </recommendedName>
</protein>
<feature type="domain" description="RING-type" evidence="8">
    <location>
        <begin position="251"/>
        <end position="292"/>
    </location>
</feature>
<dbReference type="GO" id="GO:0061630">
    <property type="term" value="F:ubiquitin protein ligase activity"/>
    <property type="evidence" value="ECO:0007669"/>
    <property type="project" value="InterPro"/>
</dbReference>
<keyword evidence="5" id="KW-0539">Nucleus</keyword>
<dbReference type="EMBL" id="OV725077">
    <property type="protein sequence ID" value="CAH1391149.1"/>
    <property type="molecule type" value="Genomic_DNA"/>
</dbReference>
<dbReference type="SUPFAM" id="SSF57756">
    <property type="entry name" value="Retrovirus zinc finger-like domains"/>
    <property type="match status" value="1"/>
</dbReference>
<dbReference type="PROSITE" id="PS50158">
    <property type="entry name" value="ZF_CCHC"/>
    <property type="match status" value="1"/>
</dbReference>
<feature type="domain" description="CCHC-type" evidence="9">
    <location>
        <begin position="162"/>
        <end position="177"/>
    </location>
</feature>
<sequence>MSVHYKFKSALSFDTITFDGLHISVRDLKKAILQQKQIGKATDFDLQITNAQSNEVYDDENVLIPKNSSLIVVRIPLTAQQKKSWEKADTLPSLNTKQIISPDAQDLLVNRLAKAVDLTNVDASEGDKIQAAITQSTLDYDPSNYLRIKGSNQVGELPANYRCYKCLQPGHWIKDCKLNAQQDAIEIKKSTGIPRSFMVPVEGPEVPGAMMTPTGQFAVPSIEHEARREPIRKPVEPAVLEKPAIPDDLLCGVCKDLLADAVLIPCCGNSFCDECIRNVLLESEDHQCPDCREKDVSPDTLIPNRFLRNAVNNFKNQTGYIRTPVAKTSAATSTQQSHSQAPTLQAHHPAQLPLPVAVEDVQTVHTPTPPVSPEKEEPTTTTDEVVVVNEVLEVEPVGPPSPQGNAIPSLQTITSYIPQRPPLHHIPSRVPPNPIICPKGEDKPHHMKEKPHYMNKRSDRSGTPTIDERNSERYPVHHGNQRGSGMNPVIIHVQQQPMNNNSGQHNNRGQHPMYNRGGGGGNYMYTRTPYHMTRAPPRAPPMIYPYPPGGPPHMRGSGQVYLRGRARAPFRPHSPNNTTIPPGPIDDPVELFERLIREQDKRRAQRRSRSRSPYSRSRSRSPPSPRRARTRSRSRSPTRASTRTRSRSRSLPPRRRRSRSRSGGAFTISRSSSRSIRSRSQASRSPSRDRREYSPRHRSDYRSPIRPQSPIRYYSQRYKEEQYNNFHGTRNGRGGRYGSKSQEFYPQEYPRYLSLFCFISAVEILF</sequence>
<dbReference type="Gene3D" id="3.10.20.90">
    <property type="entry name" value="Phosphatidylinositol 3-kinase Catalytic Subunit, Chain A, domain 1"/>
    <property type="match status" value="1"/>
</dbReference>
<evidence type="ECO:0000259" key="10">
    <source>
        <dbReference type="PROSITE" id="PS51282"/>
    </source>
</evidence>
<dbReference type="SMART" id="SM00343">
    <property type="entry name" value="ZnF_C2HC"/>
    <property type="match status" value="1"/>
</dbReference>
<reference evidence="11" key="1">
    <citation type="submission" date="2022-01" db="EMBL/GenBank/DDBJ databases">
        <authorList>
            <person name="King R."/>
        </authorList>
    </citation>
    <scope>NUCLEOTIDE SEQUENCE</scope>
</reference>
<evidence type="ECO:0008006" key="13">
    <source>
        <dbReference type="Google" id="ProtNLM"/>
    </source>
</evidence>
<keyword evidence="12" id="KW-1185">Reference proteome</keyword>
<dbReference type="InterPro" id="IPR001878">
    <property type="entry name" value="Znf_CCHC"/>
</dbReference>
<feature type="region of interest" description="Disordered" evidence="7">
    <location>
        <begin position="568"/>
        <end position="587"/>
    </location>
</feature>
<dbReference type="GO" id="GO:0003676">
    <property type="term" value="F:nucleic acid binding"/>
    <property type="evidence" value="ECO:0007669"/>
    <property type="project" value="InterPro"/>
</dbReference>
<feature type="compositionally biased region" description="Polar residues" evidence="7">
    <location>
        <begin position="493"/>
        <end position="509"/>
    </location>
</feature>
<dbReference type="Pfam" id="PF13920">
    <property type="entry name" value="zf-C3HC4_3"/>
    <property type="match status" value="1"/>
</dbReference>
<dbReference type="GO" id="GO:0016567">
    <property type="term" value="P:protein ubiquitination"/>
    <property type="evidence" value="ECO:0007669"/>
    <property type="project" value="InterPro"/>
</dbReference>
<gene>
    <name evidence="11" type="ORF">NEZAVI_LOCUS2223</name>
</gene>
<dbReference type="InterPro" id="IPR033489">
    <property type="entry name" value="RBBP6"/>
</dbReference>
<dbReference type="PANTHER" id="PTHR15439:SF0">
    <property type="entry name" value="CELL DIVISION CYCLE AND APOPTOSIS REGULATOR PROTEIN 1-RELATED"/>
    <property type="match status" value="1"/>
</dbReference>
<feature type="compositionally biased region" description="Basic and acidic residues" evidence="7">
    <location>
        <begin position="686"/>
        <end position="703"/>
    </location>
</feature>
<dbReference type="AlphaFoldDB" id="A0A9P0DZU7"/>
<dbReference type="GO" id="GO:0006397">
    <property type="term" value="P:mRNA processing"/>
    <property type="evidence" value="ECO:0007669"/>
    <property type="project" value="InterPro"/>
</dbReference>
<evidence type="ECO:0000256" key="4">
    <source>
        <dbReference type="ARBA" id="ARBA00022833"/>
    </source>
</evidence>
<dbReference type="GO" id="GO:0008270">
    <property type="term" value="F:zinc ion binding"/>
    <property type="evidence" value="ECO:0007669"/>
    <property type="project" value="UniProtKB-KW"/>
</dbReference>
<evidence type="ECO:0000256" key="1">
    <source>
        <dbReference type="ARBA" id="ARBA00004123"/>
    </source>
</evidence>
<dbReference type="Gene3D" id="4.10.60.10">
    <property type="entry name" value="Zinc finger, CCHC-type"/>
    <property type="match status" value="1"/>
</dbReference>
<dbReference type="GO" id="GO:0005634">
    <property type="term" value="C:nucleus"/>
    <property type="evidence" value="ECO:0007669"/>
    <property type="project" value="UniProtKB-SubCell"/>
</dbReference>
<feature type="compositionally biased region" description="Low complexity" evidence="7">
    <location>
        <begin position="669"/>
        <end position="685"/>
    </location>
</feature>
<name>A0A9P0DZU7_NEZVI</name>
<dbReference type="Pfam" id="PF00098">
    <property type="entry name" value="zf-CCHC"/>
    <property type="match status" value="1"/>
</dbReference>
<proteinExistence type="predicted"/>
<dbReference type="InterPro" id="IPR013083">
    <property type="entry name" value="Znf_RING/FYVE/PHD"/>
</dbReference>
<dbReference type="PROSITE" id="PS51282">
    <property type="entry name" value="DWNN"/>
    <property type="match status" value="1"/>
</dbReference>
<dbReference type="GO" id="GO:0006511">
    <property type="term" value="P:ubiquitin-dependent protein catabolic process"/>
    <property type="evidence" value="ECO:0007669"/>
    <property type="project" value="TreeGrafter"/>
</dbReference>